<gene>
    <name evidence="17" type="ORF">PCASD_05071</name>
</gene>
<dbReference type="InterPro" id="IPR001584">
    <property type="entry name" value="Integrase_cat-core"/>
</dbReference>
<protein>
    <recommendedName>
        <fullName evidence="16">Integrase catalytic domain-containing protein</fullName>
    </recommendedName>
</protein>
<dbReference type="GO" id="GO:0016787">
    <property type="term" value="F:hydrolase activity"/>
    <property type="evidence" value="ECO:0007669"/>
    <property type="project" value="UniProtKB-KW"/>
</dbReference>
<keyword evidence="10" id="KW-0695">RNA-directed DNA polymerase</keyword>
<evidence type="ECO:0000256" key="9">
    <source>
        <dbReference type="ARBA" id="ARBA00022908"/>
    </source>
</evidence>
<keyword evidence="5" id="KW-0255">Endonuclease</keyword>
<feature type="region of interest" description="Disordered" evidence="15">
    <location>
        <begin position="700"/>
        <end position="774"/>
    </location>
</feature>
<keyword evidence="6" id="KW-0378">Hydrolase</keyword>
<proteinExistence type="predicted"/>
<feature type="compositionally biased region" description="Acidic residues" evidence="15">
    <location>
        <begin position="1"/>
        <end position="12"/>
    </location>
</feature>
<dbReference type="AlphaFoldDB" id="A0A2N5VGB2"/>
<evidence type="ECO:0000256" key="12">
    <source>
        <dbReference type="ARBA" id="ARBA00023172"/>
    </source>
</evidence>
<sequence>MNPADPFEDTTDLPDHITLPSPEASSSTPSAPEFTTVLDHPNMVDLAVELKENAKLSGTNYLEWKIKISAILQLKHLLKLVNGPESAEEAEKRDSVDPNCYEDALAILVLNCNSKISARFSHESKEDPKIFWKLLDEYYQPKTVQNQATYLNQIFSTIISSTNLKTTLNSISDNCRLLCSIIDDKTTTPSELLDSVIAMWVLFNLPPKFTSTGNTESQESSKALAAYKQQQQQQQKKPYEGPKCSPGFHNPKTVHPESECSFLQNSTPKTKKPTKALHTSHHGQFSKCVLDSGATTSMFNDLSFFPSLSKSSEAIYLADGSQTNAKELEPPGSNFPTPSSPSKTPYTSHGVSLFKLCDKTDSIVLAGSLAYGNFIVASETQKAYHVDLKSDISRLNIKHQVAGHTSLEYFYKMYPKLPRKDFTCPICDVSKRHKEPFLGSFPSASRKLDYLHIDLCGPISPSSKSGFKYFLRAVNGYSHYIWVRFLTYKSEVNQIMRELFSIIENKSKEKICHLVTDNGTEFKNRSLQSYYASKGITHLTTAPYHPENNPFAERGNRTTVEKARCILKDSGLGFSFWSEAVNCAVYLENLSPCKSINFSSPSEMWFGRPPNLTYLHPFGCQAIYLLNRSAGKFRSRGAVGIFLGYGEGHRSFRVLDEETGNVHITHHVKFNDHVFPAFQTSDVHDRDQEIDLLFISSSESPISSLPDSPSSSHQRQNSETTNNPDESESFQELEDQNSNLNPSDSDQDVAKMLNPNNQQTNKETVKTCEPGSLM</sequence>
<keyword evidence="4" id="KW-0479">Metal-binding</keyword>
<evidence type="ECO:0000313" key="18">
    <source>
        <dbReference type="Proteomes" id="UP000235392"/>
    </source>
</evidence>
<dbReference type="SUPFAM" id="SSF53098">
    <property type="entry name" value="Ribonuclease H-like"/>
    <property type="match status" value="1"/>
</dbReference>
<dbReference type="PANTHER" id="PTHR42648:SF11">
    <property type="entry name" value="TRANSPOSON TY4-P GAG-POL POLYPROTEIN"/>
    <property type="match status" value="1"/>
</dbReference>
<feature type="compositionally biased region" description="Acidic residues" evidence="15">
    <location>
        <begin position="725"/>
        <end position="735"/>
    </location>
</feature>
<evidence type="ECO:0000259" key="16">
    <source>
        <dbReference type="PROSITE" id="PS50994"/>
    </source>
</evidence>
<dbReference type="PROSITE" id="PS50994">
    <property type="entry name" value="INTEGRASE"/>
    <property type="match status" value="1"/>
</dbReference>
<comment type="catalytic activity">
    <reaction evidence="13">
        <text>DNA(n) + a 2'-deoxyribonucleoside 5'-triphosphate = DNA(n+1) + diphosphate</text>
        <dbReference type="Rhea" id="RHEA:22508"/>
        <dbReference type="Rhea" id="RHEA-COMP:17339"/>
        <dbReference type="Rhea" id="RHEA-COMP:17340"/>
        <dbReference type="ChEBI" id="CHEBI:33019"/>
        <dbReference type="ChEBI" id="CHEBI:61560"/>
        <dbReference type="ChEBI" id="CHEBI:173112"/>
        <dbReference type="EC" id="2.7.7.49"/>
    </reaction>
</comment>
<feature type="compositionally biased region" description="Polar residues" evidence="15">
    <location>
        <begin position="212"/>
        <end position="221"/>
    </location>
</feature>
<dbReference type="Gene3D" id="3.30.420.10">
    <property type="entry name" value="Ribonuclease H-like superfamily/Ribonuclease H"/>
    <property type="match status" value="1"/>
</dbReference>
<evidence type="ECO:0000256" key="7">
    <source>
        <dbReference type="ARBA" id="ARBA00022842"/>
    </source>
</evidence>
<keyword evidence="11" id="KW-0808">Transferase</keyword>
<keyword evidence="7" id="KW-0460">Magnesium</keyword>
<name>A0A2N5VGB2_9BASI</name>
<comment type="caution">
    <text evidence="17">The sequence shown here is derived from an EMBL/GenBank/DDBJ whole genome shotgun (WGS) entry which is preliminary data.</text>
</comment>
<dbReference type="GO" id="GO:0004519">
    <property type="term" value="F:endonuclease activity"/>
    <property type="evidence" value="ECO:0007669"/>
    <property type="project" value="UniProtKB-KW"/>
</dbReference>
<dbReference type="InterPro" id="IPR036397">
    <property type="entry name" value="RNaseH_sf"/>
</dbReference>
<keyword evidence="2" id="KW-0548">Nucleotidyltransferase</keyword>
<comment type="catalytic activity">
    <reaction evidence="14">
        <text>DNA(n) + a 2'-deoxyribonucleoside 5'-triphosphate = DNA(n+1) + diphosphate</text>
        <dbReference type="Rhea" id="RHEA:22508"/>
        <dbReference type="Rhea" id="RHEA-COMP:17339"/>
        <dbReference type="Rhea" id="RHEA-COMP:17340"/>
        <dbReference type="ChEBI" id="CHEBI:33019"/>
        <dbReference type="ChEBI" id="CHEBI:61560"/>
        <dbReference type="ChEBI" id="CHEBI:173112"/>
        <dbReference type="EC" id="2.7.7.7"/>
    </reaction>
</comment>
<accession>A0A2N5VGB2</accession>
<dbReference type="Pfam" id="PF25597">
    <property type="entry name" value="SH3_retrovirus"/>
    <property type="match status" value="1"/>
</dbReference>
<reference evidence="17 18" key="1">
    <citation type="submission" date="2017-11" db="EMBL/GenBank/DDBJ databases">
        <title>De novo assembly and phasing of dikaryotic genomes from two isolates of Puccinia coronata f. sp. avenae, the causal agent of oat crown rust.</title>
        <authorList>
            <person name="Miller M.E."/>
            <person name="Zhang Y."/>
            <person name="Omidvar V."/>
            <person name="Sperschneider J."/>
            <person name="Schwessinger B."/>
            <person name="Raley C."/>
            <person name="Palmer J.M."/>
            <person name="Garnica D."/>
            <person name="Upadhyaya N."/>
            <person name="Rathjen J."/>
            <person name="Taylor J.M."/>
            <person name="Park R.F."/>
            <person name="Dodds P.N."/>
            <person name="Hirsch C.D."/>
            <person name="Kianian S.F."/>
            <person name="Figueroa M."/>
        </authorList>
    </citation>
    <scope>NUCLEOTIDE SEQUENCE [LARGE SCALE GENOMIC DNA]</scope>
    <source>
        <strain evidence="17">12SD80</strain>
    </source>
</reference>
<feature type="compositionally biased region" description="Low complexity" evidence="15">
    <location>
        <begin position="700"/>
        <end position="712"/>
    </location>
</feature>
<evidence type="ECO:0000256" key="1">
    <source>
        <dbReference type="ARBA" id="ARBA00022578"/>
    </source>
</evidence>
<evidence type="ECO:0000256" key="4">
    <source>
        <dbReference type="ARBA" id="ARBA00022723"/>
    </source>
</evidence>
<dbReference type="GO" id="GO:0006310">
    <property type="term" value="P:DNA recombination"/>
    <property type="evidence" value="ECO:0007669"/>
    <property type="project" value="UniProtKB-KW"/>
</dbReference>
<dbReference type="InterPro" id="IPR057670">
    <property type="entry name" value="SH3_retrovirus"/>
</dbReference>
<evidence type="ECO:0000256" key="5">
    <source>
        <dbReference type="ARBA" id="ARBA00022759"/>
    </source>
</evidence>
<organism evidence="17 18">
    <name type="scientific">Puccinia coronata f. sp. avenae</name>
    <dbReference type="NCBI Taxonomy" id="200324"/>
    <lineage>
        <taxon>Eukaryota</taxon>
        <taxon>Fungi</taxon>
        <taxon>Dikarya</taxon>
        <taxon>Basidiomycota</taxon>
        <taxon>Pucciniomycotina</taxon>
        <taxon>Pucciniomycetes</taxon>
        <taxon>Pucciniales</taxon>
        <taxon>Pucciniaceae</taxon>
        <taxon>Puccinia</taxon>
    </lineage>
</organism>
<keyword evidence="8" id="KW-0694">RNA-binding</keyword>
<feature type="compositionally biased region" description="Low complexity" evidence="15">
    <location>
        <begin position="18"/>
        <end position="33"/>
    </location>
</feature>
<keyword evidence="11" id="KW-0239">DNA-directed DNA polymerase</keyword>
<feature type="region of interest" description="Disordered" evidence="15">
    <location>
        <begin position="1"/>
        <end position="33"/>
    </location>
</feature>
<dbReference type="GO" id="GO:0032196">
    <property type="term" value="P:transposition"/>
    <property type="evidence" value="ECO:0007669"/>
    <property type="project" value="UniProtKB-KW"/>
</dbReference>
<keyword evidence="3" id="KW-0540">Nuclease</keyword>
<dbReference type="PANTHER" id="PTHR42648">
    <property type="entry name" value="TRANSPOSASE, PUTATIVE-RELATED"/>
    <property type="match status" value="1"/>
</dbReference>
<dbReference type="GO" id="GO:0003723">
    <property type="term" value="F:RNA binding"/>
    <property type="evidence" value="ECO:0007669"/>
    <property type="project" value="UniProtKB-KW"/>
</dbReference>
<dbReference type="InterPro" id="IPR012337">
    <property type="entry name" value="RNaseH-like_sf"/>
</dbReference>
<dbReference type="Proteomes" id="UP000235392">
    <property type="component" value="Unassembled WGS sequence"/>
</dbReference>
<evidence type="ECO:0000313" key="17">
    <source>
        <dbReference type="EMBL" id="PLW49030.1"/>
    </source>
</evidence>
<dbReference type="Pfam" id="PF00665">
    <property type="entry name" value="rve"/>
    <property type="match status" value="1"/>
</dbReference>
<evidence type="ECO:0000256" key="2">
    <source>
        <dbReference type="ARBA" id="ARBA00022695"/>
    </source>
</evidence>
<dbReference type="GO" id="GO:0003887">
    <property type="term" value="F:DNA-directed DNA polymerase activity"/>
    <property type="evidence" value="ECO:0007669"/>
    <property type="project" value="UniProtKB-KW"/>
</dbReference>
<dbReference type="GO" id="GO:0015074">
    <property type="term" value="P:DNA integration"/>
    <property type="evidence" value="ECO:0007669"/>
    <property type="project" value="UniProtKB-KW"/>
</dbReference>
<evidence type="ECO:0000256" key="15">
    <source>
        <dbReference type="SAM" id="MobiDB-lite"/>
    </source>
</evidence>
<feature type="region of interest" description="Disordered" evidence="15">
    <location>
        <begin position="212"/>
        <end position="278"/>
    </location>
</feature>
<evidence type="ECO:0000256" key="13">
    <source>
        <dbReference type="ARBA" id="ARBA00048173"/>
    </source>
</evidence>
<dbReference type="InterPro" id="IPR039537">
    <property type="entry name" value="Retrotran_Ty1/copia-like"/>
</dbReference>
<keyword evidence="12" id="KW-0233">DNA recombination</keyword>
<dbReference type="GO" id="GO:0046872">
    <property type="term" value="F:metal ion binding"/>
    <property type="evidence" value="ECO:0007669"/>
    <property type="project" value="UniProtKB-KW"/>
</dbReference>
<evidence type="ECO:0000256" key="8">
    <source>
        <dbReference type="ARBA" id="ARBA00022884"/>
    </source>
</evidence>
<dbReference type="GO" id="GO:0003964">
    <property type="term" value="F:RNA-directed DNA polymerase activity"/>
    <property type="evidence" value="ECO:0007669"/>
    <property type="project" value="UniProtKB-KW"/>
</dbReference>
<feature type="compositionally biased region" description="Basic residues" evidence="15">
    <location>
        <begin position="269"/>
        <end position="278"/>
    </location>
</feature>
<evidence type="ECO:0000256" key="3">
    <source>
        <dbReference type="ARBA" id="ARBA00022722"/>
    </source>
</evidence>
<feature type="compositionally biased region" description="Polar residues" evidence="15">
    <location>
        <begin position="713"/>
        <end position="724"/>
    </location>
</feature>
<feature type="region of interest" description="Disordered" evidence="15">
    <location>
        <begin position="324"/>
        <end position="344"/>
    </location>
</feature>
<evidence type="ECO:0000256" key="14">
    <source>
        <dbReference type="ARBA" id="ARBA00049244"/>
    </source>
</evidence>
<evidence type="ECO:0000256" key="11">
    <source>
        <dbReference type="ARBA" id="ARBA00022932"/>
    </source>
</evidence>
<evidence type="ECO:0000256" key="6">
    <source>
        <dbReference type="ARBA" id="ARBA00022801"/>
    </source>
</evidence>
<keyword evidence="9" id="KW-0229">DNA integration</keyword>
<dbReference type="EMBL" id="PGCI01000019">
    <property type="protein sequence ID" value="PLW49030.1"/>
    <property type="molecule type" value="Genomic_DNA"/>
</dbReference>
<evidence type="ECO:0000256" key="10">
    <source>
        <dbReference type="ARBA" id="ARBA00022918"/>
    </source>
</evidence>
<dbReference type="GO" id="GO:0005634">
    <property type="term" value="C:nucleus"/>
    <property type="evidence" value="ECO:0007669"/>
    <property type="project" value="UniProtKB-ARBA"/>
</dbReference>
<keyword evidence="1" id="KW-0815">Transposition</keyword>
<feature type="domain" description="Integrase catalytic" evidence="16">
    <location>
        <begin position="438"/>
        <end position="609"/>
    </location>
</feature>